<organism evidence="4">
    <name type="scientific">Homo sapiens</name>
    <name type="common">Human</name>
    <dbReference type="NCBI Taxonomy" id="9606"/>
    <lineage>
        <taxon>Eukaryota</taxon>
        <taxon>Metazoa</taxon>
        <taxon>Chordata</taxon>
        <taxon>Craniata</taxon>
        <taxon>Vertebrata</taxon>
        <taxon>Euteleostomi</taxon>
        <taxon>Mammalia</taxon>
        <taxon>Eutheria</taxon>
        <taxon>Euarchontoglires</taxon>
        <taxon>Primates</taxon>
        <taxon>Haplorrhini</taxon>
        <taxon>Catarrhini</taxon>
        <taxon>Hominidae</taxon>
        <taxon>Homo</taxon>
    </lineage>
</organism>
<dbReference type="ChiTaRS" id="WWOX">
    <property type="organism name" value="human"/>
</dbReference>
<proteinExistence type="evidence at transcript level"/>
<name>Q12953_HUMAN</name>
<reference evidence="4" key="1">
    <citation type="submission" date="1994-08" db="EMBL/GenBank/DDBJ databases">
        <title>The complete sequence of a human hippocampus gene (HHCMA56) shows homology to developmental genes from Arabidopsis and Brassica napus.</title>
        <authorList>
            <person name="Gmerek R.E."/>
            <person name="Medford J.I."/>
        </authorList>
    </citation>
    <scope>NUCLEOTIDE SEQUENCE</scope>
    <source>
        <strain evidence="4">Two year old female</strain>
        <tissue evidence="4">Hippocampus</tissue>
    </source>
</reference>
<dbReference type="Gene3D" id="3.40.50.720">
    <property type="entry name" value="NAD(P)-binding Rossmann-like Domain"/>
    <property type="match status" value="1"/>
</dbReference>
<evidence type="ECO:0000313" key="4">
    <source>
        <dbReference type="EMBL" id="AAA21465.1"/>
    </source>
</evidence>
<dbReference type="PANTHER" id="PTHR24320">
    <property type="entry name" value="RETINOL DEHYDROGENASE"/>
    <property type="match status" value="1"/>
</dbReference>
<dbReference type="SUPFAM" id="SSF51735">
    <property type="entry name" value="NAD(P)-binding Rossmann-fold domains"/>
    <property type="match status" value="1"/>
</dbReference>
<gene>
    <name evidence="4" type="primary">HHCMA56</name>
</gene>
<dbReference type="GO" id="GO:0016491">
    <property type="term" value="F:oxidoreductase activity"/>
    <property type="evidence" value="ECO:0007669"/>
    <property type="project" value="UniProtKB-KW"/>
</dbReference>
<accession>Q12953</accession>
<keyword evidence="2" id="KW-0521">NADP</keyword>
<evidence type="ECO:0000256" key="2">
    <source>
        <dbReference type="ARBA" id="ARBA00022857"/>
    </source>
</evidence>
<sequence>MARASEAVSRILEEWHKAKVEAMTLDLALLRSVQHFAEAFKAKNVPLHVLVCNAATFALPWSLTKDGLETTFQVNHLGHFYLVQLLPGMFCAAQLLPVSLWSPQSPIDLQILTTPWENWTSVASLQQKTTIGRCWLITGPSSATSSSPTSCTVASPTRGHVERSDRSWKYDVLQHSSQLVGVHTAVYLGEAFHQVHATGSCHHRVLCCCPRTGGSRRDVLQQLLPLHALTRSSERRDGPDPVGLSERLIQERLAASPAKWSSERMGTHTRPVCVPSRKCQAGPLPNVPPTQIRKSKGNKSIHNRVKNLKYQWEAGNSWGKVSLFWGWARHRSLCFLVVACLKVKTWLACRFRISLEKHQQFSSFYCYRIA</sequence>
<keyword evidence="3" id="KW-0560">Oxidoreductase</keyword>
<dbReference type="InterPro" id="IPR036291">
    <property type="entry name" value="NAD(P)-bd_dom_sf"/>
</dbReference>
<evidence type="ECO:0000256" key="1">
    <source>
        <dbReference type="ARBA" id="ARBA00006484"/>
    </source>
</evidence>
<dbReference type="PANTHER" id="PTHR24320:SF282">
    <property type="entry name" value="WW DOMAIN-CONTAINING OXIDOREDUCTASE"/>
    <property type="match status" value="1"/>
</dbReference>
<comment type="similarity">
    <text evidence="1">Belongs to the short-chain dehydrogenases/reductases (SDR) family.</text>
</comment>
<dbReference type="EMBL" id="U13395">
    <property type="protein sequence ID" value="AAA21465.1"/>
    <property type="molecule type" value="mRNA"/>
</dbReference>
<protein>
    <submittedName>
        <fullName evidence="4">Oxidoreductase</fullName>
    </submittedName>
</protein>
<dbReference type="PeptideAtlas" id="Q12953"/>
<dbReference type="AlphaFoldDB" id="Q12953"/>
<evidence type="ECO:0000256" key="3">
    <source>
        <dbReference type="ARBA" id="ARBA00023002"/>
    </source>
</evidence>